<dbReference type="GO" id="GO:0004803">
    <property type="term" value="F:transposase activity"/>
    <property type="evidence" value="ECO:0007669"/>
    <property type="project" value="InterPro"/>
</dbReference>
<dbReference type="Pfam" id="PF01609">
    <property type="entry name" value="DDE_Tnp_1"/>
    <property type="match status" value="1"/>
</dbReference>
<evidence type="ECO:0000259" key="5">
    <source>
        <dbReference type="Pfam" id="PF05598"/>
    </source>
</evidence>
<evidence type="ECO:0008006" key="7">
    <source>
        <dbReference type="Google" id="ProtNLM"/>
    </source>
</evidence>
<evidence type="ECO:0000259" key="4">
    <source>
        <dbReference type="Pfam" id="PF01609"/>
    </source>
</evidence>
<evidence type="ECO:0000313" key="6">
    <source>
        <dbReference type="EMBL" id="KAA6338339.1"/>
    </source>
</evidence>
<dbReference type="NCBIfam" id="NF033581">
    <property type="entry name" value="transpos_IS5_4"/>
    <property type="match status" value="1"/>
</dbReference>
<comment type="caution">
    <text evidence="6">The sequence shown here is derived from an EMBL/GenBank/DDBJ whole genome shotgun (WGS) entry which is preliminary data.</text>
</comment>
<dbReference type="PANTHER" id="PTHR35604:SF2">
    <property type="entry name" value="TRANSPOSASE INSH FOR INSERTION SEQUENCE ELEMENT IS5A-RELATED"/>
    <property type="match status" value="1"/>
</dbReference>
<dbReference type="PANTHER" id="PTHR35604">
    <property type="entry name" value="TRANSPOSASE INSH FOR INSERTION SEQUENCE ELEMENT IS5A-RELATED"/>
    <property type="match status" value="1"/>
</dbReference>
<accession>A0A5J4RX58</accession>
<evidence type="ECO:0000256" key="1">
    <source>
        <dbReference type="ARBA" id="ARBA00003544"/>
    </source>
</evidence>
<feature type="domain" description="Transposase InsH N-terminal" evidence="5">
    <location>
        <begin position="20"/>
        <end position="117"/>
    </location>
</feature>
<protein>
    <recommendedName>
        <fullName evidence="7">Transposase IS4-like domain-containing protein</fullName>
    </recommendedName>
</protein>
<dbReference type="Pfam" id="PF05598">
    <property type="entry name" value="DUF772"/>
    <property type="match status" value="1"/>
</dbReference>
<dbReference type="AlphaFoldDB" id="A0A5J4RX58"/>
<dbReference type="InterPro" id="IPR047959">
    <property type="entry name" value="Transpos_IS5"/>
</dbReference>
<dbReference type="GO" id="GO:0006313">
    <property type="term" value="P:DNA transposition"/>
    <property type="evidence" value="ECO:0007669"/>
    <property type="project" value="InterPro"/>
</dbReference>
<comment type="function">
    <text evidence="1">Involved in the transposition of the insertion sequence IS5.</text>
</comment>
<proteinExistence type="predicted"/>
<evidence type="ECO:0000256" key="2">
    <source>
        <dbReference type="ARBA" id="ARBA00023125"/>
    </source>
</evidence>
<keyword evidence="2" id="KW-0238">DNA-binding</keyword>
<feature type="domain" description="Transposase IS4-like" evidence="4">
    <location>
        <begin position="148"/>
        <end position="336"/>
    </location>
</feature>
<dbReference type="InterPro" id="IPR008490">
    <property type="entry name" value="Transposase_InsH_N"/>
</dbReference>
<dbReference type="GO" id="GO:0003677">
    <property type="term" value="F:DNA binding"/>
    <property type="evidence" value="ECO:0007669"/>
    <property type="project" value="UniProtKB-KW"/>
</dbReference>
<gene>
    <name evidence="6" type="ORF">EZS27_013637</name>
</gene>
<name>A0A5J4RX58_9ZZZZ</name>
<dbReference type="EMBL" id="SNRY01000625">
    <property type="protein sequence ID" value="KAA6338339.1"/>
    <property type="molecule type" value="Genomic_DNA"/>
</dbReference>
<evidence type="ECO:0000256" key="3">
    <source>
        <dbReference type="ARBA" id="ARBA00023172"/>
    </source>
</evidence>
<keyword evidence="3" id="KW-0233">DNA recombination</keyword>
<organism evidence="6">
    <name type="scientific">termite gut metagenome</name>
    <dbReference type="NCBI Taxonomy" id="433724"/>
    <lineage>
        <taxon>unclassified sequences</taxon>
        <taxon>metagenomes</taxon>
        <taxon>organismal metagenomes</taxon>
    </lineage>
</organism>
<sequence>MQYKNFGKRGLFDELNTKEKLSKIGNPLERLLRVIDFEMFRPELEENLLNHDNKNKAGAKPYDVVMMFKIMILQRYYNLSDEQVEYQVIDRLSFRNFLGLSSGDKVPDARTIWLFKENLTKKSVVETLFAQFSDYLDSLGLFVNEGQMIDASFVEVPRQRNHKEENEKIKAGAGDELWKDTPHKKCQKDIDARWTEKNGQKFYGYKDHVKGDTKSKLIKTYEVTDASVHDSQATEDLLEDSDKGQTLHADSAYSGKPIAKMLESRGIENQIHEKGYRGKPLTDEQKANNHIKSKTRVRVEHIFGFIEQNMHDFYIRSIGIKRASSIIGLINLVYNMCRYEQIARLQLLPIR</sequence>
<dbReference type="InterPro" id="IPR002559">
    <property type="entry name" value="Transposase_11"/>
</dbReference>
<reference evidence="6" key="1">
    <citation type="submission" date="2019-03" db="EMBL/GenBank/DDBJ databases">
        <title>Single cell metagenomics reveals metabolic interactions within the superorganism composed of flagellate Streblomastix strix and complex community of Bacteroidetes bacteria on its surface.</title>
        <authorList>
            <person name="Treitli S.C."/>
            <person name="Kolisko M."/>
            <person name="Husnik F."/>
            <person name="Keeling P."/>
            <person name="Hampl V."/>
        </authorList>
    </citation>
    <scope>NUCLEOTIDE SEQUENCE</scope>
    <source>
        <strain evidence="6">STM</strain>
    </source>
</reference>